<dbReference type="SUPFAM" id="SSF53649">
    <property type="entry name" value="Alkaline phosphatase-like"/>
    <property type="match status" value="1"/>
</dbReference>
<keyword evidence="4" id="KW-1185">Reference proteome</keyword>
<protein>
    <submittedName>
        <fullName evidence="3">DUF4983 domain-containing protein</fullName>
    </submittedName>
</protein>
<dbReference type="InterPro" id="IPR013320">
    <property type="entry name" value="ConA-like_dom_sf"/>
</dbReference>
<gene>
    <name evidence="3" type="ORF">HQ865_15400</name>
</gene>
<dbReference type="EMBL" id="CP054139">
    <property type="protein sequence ID" value="QKJ31080.1"/>
    <property type="molecule type" value="Genomic_DNA"/>
</dbReference>
<dbReference type="InterPro" id="IPR017850">
    <property type="entry name" value="Alkaline_phosphatase_core_sf"/>
</dbReference>
<dbReference type="AlphaFoldDB" id="A0A7D4UPT7"/>
<feature type="domain" description="DUF4983" evidence="2">
    <location>
        <begin position="484"/>
        <end position="573"/>
    </location>
</feature>
<evidence type="ECO:0000313" key="3">
    <source>
        <dbReference type="EMBL" id="QKJ31080.1"/>
    </source>
</evidence>
<dbReference type="PROSITE" id="PS51257">
    <property type="entry name" value="PROKAR_LIPOPROTEIN"/>
    <property type="match status" value="1"/>
</dbReference>
<feature type="transmembrane region" description="Helical" evidence="1">
    <location>
        <begin position="12"/>
        <end position="30"/>
    </location>
</feature>
<proteinExistence type="predicted"/>
<accession>A0A7D4UPT7</accession>
<dbReference type="Gene3D" id="3.40.720.10">
    <property type="entry name" value="Alkaline Phosphatase, subunit A"/>
    <property type="match status" value="1"/>
</dbReference>
<dbReference type="Proteomes" id="UP000505355">
    <property type="component" value="Chromosome"/>
</dbReference>
<keyword evidence="1" id="KW-1133">Transmembrane helix</keyword>
<dbReference type="RefSeq" id="WP_173415747.1">
    <property type="nucleotide sequence ID" value="NZ_CP054139.1"/>
</dbReference>
<evidence type="ECO:0000259" key="2">
    <source>
        <dbReference type="Pfam" id="PF16356"/>
    </source>
</evidence>
<dbReference type="SUPFAM" id="SSF49899">
    <property type="entry name" value="Concanavalin A-like lectins/glucanases"/>
    <property type="match status" value="1"/>
</dbReference>
<organism evidence="3 4">
    <name type="scientific">Mucilaginibacter mali</name>
    <dbReference type="NCBI Taxonomy" id="2740462"/>
    <lineage>
        <taxon>Bacteria</taxon>
        <taxon>Pseudomonadati</taxon>
        <taxon>Bacteroidota</taxon>
        <taxon>Sphingobacteriia</taxon>
        <taxon>Sphingobacteriales</taxon>
        <taxon>Sphingobacteriaceae</taxon>
        <taxon>Mucilaginibacter</taxon>
    </lineage>
</organism>
<evidence type="ECO:0000256" key="1">
    <source>
        <dbReference type="SAM" id="Phobius"/>
    </source>
</evidence>
<dbReference type="Gene3D" id="2.60.120.200">
    <property type="match status" value="1"/>
</dbReference>
<dbReference type="GO" id="GO:0005975">
    <property type="term" value="P:carbohydrate metabolic process"/>
    <property type="evidence" value="ECO:0007669"/>
    <property type="project" value="UniProtKB-ARBA"/>
</dbReference>
<keyword evidence="1" id="KW-0812">Transmembrane</keyword>
<dbReference type="GO" id="GO:0004553">
    <property type="term" value="F:hydrolase activity, hydrolyzing O-glycosyl compounds"/>
    <property type="evidence" value="ECO:0007669"/>
    <property type="project" value="UniProtKB-ARBA"/>
</dbReference>
<sequence>MREVYNTKKGFLINVIGLACLTLTLILGSSCNKDFPSTLRTEYPNDTASVVLKQKKVLYIILDGVRGNAIKILNPPNLATLVKKAIYTYDGLTDFNSTPITNAGGWATAMTSVTSDQHKITTEDFAGNQLANFPSMFTRFKQVNPALRTASIASSKIFNDYLATDATFKANFENDDAKVKDATVDELKNANAGIVLAQFHSAETVGAASGYTDTSTPYLNALTQLDTYVGNLMSALSARATIAKEDWLVVIASNKGGTIPAQPGAGNLGAFGDPAKNSFVIFYNPRFLTQVAPKPDPDAFPYSGYAPNFVSTLSSGAVANLSNTSVGNFGAAGDFTLMFKLRSDAAAIQRYPHFLGKRSVPYGTASTGWSFLYGDDNYQLDWGGTPRPGGGKVRDGIWHTIAMVISGSGSTRVVGLFTDGVKNSSSTIGTKNVDNTNPLRLGTEIGTNANTLANSYIKDLAIYNVAFSDADVIAAMRKEILPTSARFSNLIGWWPGNESTGNTIADKSGKGNNFTISGNVNFVPFTDVSPNISPEITAASYRVVINSVDVPFEIYQWMGVVVPNSWALQGKTWKPTYTDVRNN</sequence>
<dbReference type="InterPro" id="IPR032309">
    <property type="entry name" value="DUF4983"/>
</dbReference>
<name>A0A7D4UPT7_9SPHI</name>
<dbReference type="Pfam" id="PF16356">
    <property type="entry name" value="DUF4983"/>
    <property type="match status" value="1"/>
</dbReference>
<keyword evidence="1" id="KW-0472">Membrane</keyword>
<dbReference type="KEGG" id="mmab:HQ865_15400"/>
<evidence type="ECO:0000313" key="4">
    <source>
        <dbReference type="Proteomes" id="UP000505355"/>
    </source>
</evidence>
<reference evidence="3 4" key="1">
    <citation type="submission" date="2020-05" db="EMBL/GenBank/DDBJ databases">
        <title>Mucilaginibacter mali sp. nov.</title>
        <authorList>
            <person name="Kim H.S."/>
            <person name="Lee K.C."/>
            <person name="Suh M.K."/>
            <person name="Kim J.-S."/>
            <person name="Han K.-I."/>
            <person name="Eom M.K."/>
            <person name="Shin Y.K."/>
            <person name="Lee J.-S."/>
        </authorList>
    </citation>
    <scope>NUCLEOTIDE SEQUENCE [LARGE SCALE GENOMIC DNA]</scope>
    <source>
        <strain evidence="3 4">G2-14</strain>
    </source>
</reference>